<evidence type="ECO:0000313" key="1">
    <source>
        <dbReference type="EMBL" id="KAG5383969.1"/>
    </source>
</evidence>
<dbReference type="Proteomes" id="UP000823674">
    <property type="component" value="Chromosome A09"/>
</dbReference>
<protein>
    <submittedName>
        <fullName evidence="1">Uncharacterized protein</fullName>
    </submittedName>
</protein>
<accession>A0ABQ7LEI6</accession>
<reference evidence="1 2" key="1">
    <citation type="submission" date="2021-03" db="EMBL/GenBank/DDBJ databases">
        <authorList>
            <person name="King G.J."/>
            <person name="Bancroft I."/>
            <person name="Baten A."/>
            <person name="Bloomfield J."/>
            <person name="Borpatragohain P."/>
            <person name="He Z."/>
            <person name="Irish N."/>
            <person name="Irwin J."/>
            <person name="Liu K."/>
            <person name="Mauleon R.P."/>
            <person name="Moore J."/>
            <person name="Morris R."/>
            <person name="Ostergaard L."/>
            <person name="Wang B."/>
            <person name="Wells R."/>
        </authorList>
    </citation>
    <scope>NUCLEOTIDE SEQUENCE [LARGE SCALE GENOMIC DNA]</scope>
    <source>
        <strain evidence="1">R-o-18</strain>
        <tissue evidence="1">Leaf</tissue>
    </source>
</reference>
<evidence type="ECO:0000313" key="2">
    <source>
        <dbReference type="Proteomes" id="UP000823674"/>
    </source>
</evidence>
<sequence length="109" mass="12568">MNGYKSRGVVSVVKDVSHIPEIKASDVLNAYKRMCIEWLEKALESSSTGSTPMGCLDNNFFFPQQQLNLSFTYYRKRQDMLKMTEVIMEHGSRYIILNVSLVFAFKFVV</sequence>
<proteinExistence type="predicted"/>
<name>A0ABQ7LEI6_BRACM</name>
<organism evidence="1 2">
    <name type="scientific">Brassica rapa subsp. trilocularis</name>
    <dbReference type="NCBI Taxonomy" id="1813537"/>
    <lineage>
        <taxon>Eukaryota</taxon>
        <taxon>Viridiplantae</taxon>
        <taxon>Streptophyta</taxon>
        <taxon>Embryophyta</taxon>
        <taxon>Tracheophyta</taxon>
        <taxon>Spermatophyta</taxon>
        <taxon>Magnoliopsida</taxon>
        <taxon>eudicotyledons</taxon>
        <taxon>Gunneridae</taxon>
        <taxon>Pentapetalae</taxon>
        <taxon>rosids</taxon>
        <taxon>malvids</taxon>
        <taxon>Brassicales</taxon>
        <taxon>Brassicaceae</taxon>
        <taxon>Brassiceae</taxon>
        <taxon>Brassica</taxon>
    </lineage>
</organism>
<gene>
    <name evidence="1" type="primary">A09g506650.1_BraROA</name>
    <name evidence="1" type="ORF">IGI04_035439</name>
</gene>
<comment type="caution">
    <text evidence="1">The sequence shown here is derived from an EMBL/GenBank/DDBJ whole genome shotgun (WGS) entry which is preliminary data.</text>
</comment>
<dbReference type="EMBL" id="JADBGQ010000008">
    <property type="protein sequence ID" value="KAG5383969.1"/>
    <property type="molecule type" value="Genomic_DNA"/>
</dbReference>
<keyword evidence="2" id="KW-1185">Reference proteome</keyword>